<comment type="caution">
    <text evidence="1">The sequence shown here is derived from an EMBL/GenBank/DDBJ whole genome shotgun (WGS) entry which is preliminary data.</text>
</comment>
<dbReference type="EMBL" id="JBBLXS010000363">
    <property type="protein sequence ID" value="MEK0187462.1"/>
    <property type="molecule type" value="Genomic_DNA"/>
</dbReference>
<gene>
    <name evidence="1" type="ORF">WMG39_21785</name>
</gene>
<dbReference type="Gene3D" id="3.80.10.10">
    <property type="entry name" value="Ribonuclease Inhibitor"/>
    <property type="match status" value="1"/>
</dbReference>
<protein>
    <submittedName>
        <fullName evidence="1">Leucine-rich repeat domain-containing protein</fullName>
    </submittedName>
</protein>
<dbReference type="Proteomes" id="UP001384579">
    <property type="component" value="Unassembled WGS sequence"/>
</dbReference>
<keyword evidence="2" id="KW-1185">Reference proteome</keyword>
<proteinExistence type="predicted"/>
<evidence type="ECO:0000313" key="1">
    <source>
        <dbReference type="EMBL" id="MEK0187462.1"/>
    </source>
</evidence>
<name>A0ABU8YSM3_9CYAN</name>
<dbReference type="PROSITE" id="PS51450">
    <property type="entry name" value="LRR"/>
    <property type="match status" value="2"/>
</dbReference>
<dbReference type="SUPFAM" id="SSF52058">
    <property type="entry name" value="L domain-like"/>
    <property type="match status" value="1"/>
</dbReference>
<reference evidence="1 2" key="1">
    <citation type="journal article" date="2020" name="Harmful Algae">
        <title>Molecular and morphological characterization of a novel dihydroanatoxin-a producing Microcoleus species (cyanobacteria) from the Russian River, California, USA.</title>
        <authorList>
            <person name="Conklin K.Y."/>
            <person name="Stancheva R."/>
            <person name="Otten T.G."/>
            <person name="Fadness R."/>
            <person name="Boyer G.L."/>
            <person name="Read B."/>
            <person name="Zhang X."/>
            <person name="Sheath R.G."/>
        </authorList>
    </citation>
    <scope>NUCLEOTIDE SEQUENCE [LARGE SCALE GENOMIC DNA]</scope>
    <source>
        <strain evidence="1 2">PTRS2</strain>
    </source>
</reference>
<accession>A0ABU8YSM3</accession>
<evidence type="ECO:0000313" key="2">
    <source>
        <dbReference type="Proteomes" id="UP001384579"/>
    </source>
</evidence>
<dbReference type="InterPro" id="IPR032675">
    <property type="entry name" value="LRR_dom_sf"/>
</dbReference>
<organism evidence="1 2">
    <name type="scientific">Microcoleus anatoxicus PTRS2</name>
    <dbReference type="NCBI Taxonomy" id="2705321"/>
    <lineage>
        <taxon>Bacteria</taxon>
        <taxon>Bacillati</taxon>
        <taxon>Cyanobacteriota</taxon>
        <taxon>Cyanophyceae</taxon>
        <taxon>Oscillatoriophycideae</taxon>
        <taxon>Oscillatoriales</taxon>
        <taxon>Microcoleaceae</taxon>
        <taxon>Microcoleus</taxon>
        <taxon>Microcoleus anatoxicus</taxon>
    </lineage>
</organism>
<sequence length="135" mass="14793">MMKIIVGQKQINLSRLIIFAWSAIGLASCTNIPWALVSEPQPGNSGRITFADWCLTRANLIPEAKHTVDVLLEKAETNDCDAADRKLSSLTELYINNDQISDIKPLASLTNLTQLALAFNEIGDIKPLVSLTNLT</sequence>
<dbReference type="InterPro" id="IPR001611">
    <property type="entry name" value="Leu-rich_rpt"/>
</dbReference>
<feature type="non-terminal residue" evidence="1">
    <location>
        <position position="135"/>
    </location>
</feature>
<dbReference type="PROSITE" id="PS51257">
    <property type="entry name" value="PROKAR_LIPOPROTEIN"/>
    <property type="match status" value="1"/>
</dbReference>